<gene>
    <name evidence="2" type="ORF">NKR23_g2435</name>
</gene>
<dbReference type="PANTHER" id="PTHR42791:SF4">
    <property type="entry name" value="ACETYLTRANSFERASE, GNAT FAMILY FAMILY (AFU_ORTHOLOGUE AFUA_4G09540)-RELATED"/>
    <property type="match status" value="1"/>
</dbReference>
<dbReference type="PANTHER" id="PTHR42791">
    <property type="entry name" value="GNAT FAMILY ACETYLTRANSFERASE"/>
    <property type="match status" value="1"/>
</dbReference>
<reference evidence="2" key="1">
    <citation type="submission" date="2022-07" db="EMBL/GenBank/DDBJ databases">
        <title>Fungi with potential for degradation of polypropylene.</title>
        <authorList>
            <person name="Gostincar C."/>
        </authorList>
    </citation>
    <scope>NUCLEOTIDE SEQUENCE</scope>
    <source>
        <strain evidence="2">EXF-13308</strain>
    </source>
</reference>
<protein>
    <submittedName>
        <fullName evidence="2">Acyl-CoA N-acyltransferase</fullName>
    </submittedName>
</protein>
<evidence type="ECO:0000313" key="3">
    <source>
        <dbReference type="Proteomes" id="UP001174694"/>
    </source>
</evidence>
<dbReference type="Gene3D" id="3.40.630.30">
    <property type="match status" value="1"/>
</dbReference>
<evidence type="ECO:0000259" key="1">
    <source>
        <dbReference type="PROSITE" id="PS51186"/>
    </source>
</evidence>
<accession>A0AA38VUZ1</accession>
<dbReference type="PROSITE" id="PS51186">
    <property type="entry name" value="GNAT"/>
    <property type="match status" value="1"/>
</dbReference>
<dbReference type="InterPro" id="IPR016181">
    <property type="entry name" value="Acyl_CoA_acyltransferase"/>
</dbReference>
<dbReference type="GO" id="GO:0016747">
    <property type="term" value="F:acyltransferase activity, transferring groups other than amino-acyl groups"/>
    <property type="evidence" value="ECO:0007669"/>
    <property type="project" value="InterPro"/>
</dbReference>
<keyword evidence="3" id="KW-1185">Reference proteome</keyword>
<organism evidence="2 3">
    <name type="scientific">Pleurostoma richardsiae</name>
    <dbReference type="NCBI Taxonomy" id="41990"/>
    <lineage>
        <taxon>Eukaryota</taxon>
        <taxon>Fungi</taxon>
        <taxon>Dikarya</taxon>
        <taxon>Ascomycota</taxon>
        <taxon>Pezizomycotina</taxon>
        <taxon>Sordariomycetes</taxon>
        <taxon>Sordariomycetidae</taxon>
        <taxon>Calosphaeriales</taxon>
        <taxon>Pleurostomataceae</taxon>
        <taxon>Pleurostoma</taxon>
    </lineage>
</organism>
<sequence length="225" mass="25962">MAIEIHPLTESDIPSSVHAIQEAFADDPYNNWIFDKSEFNPKRNAASLAIRMRWGIRNGLFYVAKEPGNDKVLGVAMWLLPKPAGQNQSWYDWFEDWRLWFDQVRMNVWYGRGGLNVKRYYIWKAGQEKAHSAVWTDPRGYYFLNIMVVIPEAQRRGIGKQLVSVVTDRADAEGMPCYLESSKDKPNTQIYERMGFKFAEALDCDDAGDVCKLYCMVREPRASSA</sequence>
<dbReference type="SUPFAM" id="SSF55729">
    <property type="entry name" value="Acyl-CoA N-acyltransferases (Nat)"/>
    <property type="match status" value="1"/>
</dbReference>
<dbReference type="AlphaFoldDB" id="A0AA38VUZ1"/>
<dbReference type="CDD" id="cd04301">
    <property type="entry name" value="NAT_SF"/>
    <property type="match status" value="1"/>
</dbReference>
<dbReference type="Pfam" id="PF13508">
    <property type="entry name" value="Acetyltransf_7"/>
    <property type="match status" value="1"/>
</dbReference>
<dbReference type="Proteomes" id="UP001174694">
    <property type="component" value="Unassembled WGS sequence"/>
</dbReference>
<dbReference type="InterPro" id="IPR052523">
    <property type="entry name" value="Trichothecene_AcTrans"/>
</dbReference>
<dbReference type="EMBL" id="JANBVO010000004">
    <property type="protein sequence ID" value="KAJ9154764.1"/>
    <property type="molecule type" value="Genomic_DNA"/>
</dbReference>
<name>A0AA38VUZ1_9PEZI</name>
<comment type="caution">
    <text evidence="2">The sequence shown here is derived from an EMBL/GenBank/DDBJ whole genome shotgun (WGS) entry which is preliminary data.</text>
</comment>
<dbReference type="InterPro" id="IPR000182">
    <property type="entry name" value="GNAT_dom"/>
</dbReference>
<evidence type="ECO:0000313" key="2">
    <source>
        <dbReference type="EMBL" id="KAJ9154764.1"/>
    </source>
</evidence>
<proteinExistence type="predicted"/>
<feature type="domain" description="N-acetyltransferase" evidence="1">
    <location>
        <begin position="77"/>
        <end position="221"/>
    </location>
</feature>